<feature type="transmembrane region" description="Helical" evidence="7">
    <location>
        <begin position="291"/>
        <end position="312"/>
    </location>
</feature>
<evidence type="ECO:0000256" key="6">
    <source>
        <dbReference type="ARBA" id="ARBA00023136"/>
    </source>
</evidence>
<feature type="transmembrane region" description="Helical" evidence="7">
    <location>
        <begin position="318"/>
        <end position="341"/>
    </location>
</feature>
<dbReference type="RefSeq" id="WP_343895847.1">
    <property type="nucleotide sequence ID" value="NZ_BAAAFZ010000038.1"/>
</dbReference>
<evidence type="ECO:0000313" key="9">
    <source>
        <dbReference type="Proteomes" id="UP001501588"/>
    </source>
</evidence>
<keyword evidence="3" id="KW-1003">Cell membrane</keyword>
<dbReference type="Gene3D" id="1.20.1250.20">
    <property type="entry name" value="MFS general substrate transporter like domains"/>
    <property type="match status" value="1"/>
</dbReference>
<feature type="transmembrane region" description="Helical" evidence="7">
    <location>
        <begin position="170"/>
        <end position="196"/>
    </location>
</feature>
<evidence type="ECO:0000256" key="1">
    <source>
        <dbReference type="ARBA" id="ARBA00004651"/>
    </source>
</evidence>
<reference evidence="8 9" key="1">
    <citation type="journal article" date="2019" name="Int. J. Syst. Evol. Microbiol.">
        <title>The Global Catalogue of Microorganisms (GCM) 10K type strain sequencing project: providing services to taxonomists for standard genome sequencing and annotation.</title>
        <authorList>
            <consortium name="The Broad Institute Genomics Platform"/>
            <consortium name="The Broad Institute Genome Sequencing Center for Infectious Disease"/>
            <person name="Wu L."/>
            <person name="Ma J."/>
        </authorList>
    </citation>
    <scope>NUCLEOTIDE SEQUENCE [LARGE SCALE GENOMIC DNA]</scope>
    <source>
        <strain evidence="8 9">JCM 9933</strain>
    </source>
</reference>
<keyword evidence="6 7" id="KW-0472">Membrane</keyword>
<comment type="caution">
    <text evidence="8">The sequence shown here is derived from an EMBL/GenBank/DDBJ whole genome shotgun (WGS) entry which is preliminary data.</text>
</comment>
<evidence type="ECO:0000256" key="3">
    <source>
        <dbReference type="ARBA" id="ARBA00022475"/>
    </source>
</evidence>
<gene>
    <name evidence="8" type="ORF">GCM10009416_27040</name>
</gene>
<feature type="transmembrane region" description="Helical" evidence="7">
    <location>
        <begin position="381"/>
        <end position="400"/>
    </location>
</feature>
<dbReference type="Pfam" id="PF05977">
    <property type="entry name" value="MFS_3"/>
    <property type="match status" value="1"/>
</dbReference>
<organism evidence="8 9">
    <name type="scientific">Craurococcus roseus</name>
    <dbReference type="NCBI Taxonomy" id="77585"/>
    <lineage>
        <taxon>Bacteria</taxon>
        <taxon>Pseudomonadati</taxon>
        <taxon>Pseudomonadota</taxon>
        <taxon>Alphaproteobacteria</taxon>
        <taxon>Acetobacterales</taxon>
        <taxon>Acetobacteraceae</taxon>
        <taxon>Craurococcus</taxon>
    </lineage>
</organism>
<protein>
    <submittedName>
        <fullName evidence="8">MFS transporter</fullName>
    </submittedName>
</protein>
<dbReference type="InterPro" id="IPR036259">
    <property type="entry name" value="MFS_trans_sf"/>
</dbReference>
<accession>A0ABN1FBF5</accession>
<feature type="transmembrane region" description="Helical" evidence="7">
    <location>
        <begin position="21"/>
        <end position="45"/>
    </location>
</feature>
<keyword evidence="5 7" id="KW-1133">Transmembrane helix</keyword>
<keyword evidence="9" id="KW-1185">Reference proteome</keyword>
<evidence type="ECO:0000256" key="5">
    <source>
        <dbReference type="ARBA" id="ARBA00022989"/>
    </source>
</evidence>
<name>A0ABN1FBF5_9PROT</name>
<dbReference type="Proteomes" id="UP001501588">
    <property type="component" value="Unassembled WGS sequence"/>
</dbReference>
<evidence type="ECO:0000313" key="8">
    <source>
        <dbReference type="EMBL" id="GAA0587144.1"/>
    </source>
</evidence>
<feature type="transmembrane region" description="Helical" evidence="7">
    <location>
        <begin position="228"/>
        <end position="246"/>
    </location>
</feature>
<comment type="subcellular location">
    <subcellularLocation>
        <location evidence="1">Cell membrane</location>
        <topology evidence="1">Multi-pass membrane protein</topology>
    </subcellularLocation>
</comment>
<sequence length="425" mass="43015">MPALGGTGALGRALSHRNARVFFGASAIAWTGLWIHRIAVAWLAWELTRSAFWVGMVAFCDLAPAVLFSPIAGAVADRVDRVRLTMLSQGAIAVQAGVVALLLAFGQLGIGLLLVLEVVGGIAASFSQPARQSLMPALVPRSDLPAAVACNSLCFNVARFVGPAIAGPLIAGYGVVPAIALNCLAYVTATATMPLLRVDAAQRRGHAPGASLLAETLAGLRYAARHPGLGPILAFAAVASVLLRGVQEILPPYVERLFAQGPDGLALLTASIGVGALASGLWVASRGRITGATGLAVGAVGAQALSTAGFVATDIFPVAMACGALMGAAGSVHGISVQTLVQSASDPAMRGRMLSLWGMIVRACPACGALALGTAGELFGLRWPTLAAMALALALVAWGVSRLPRMAAELEGGGGAQGGSDLARR</sequence>
<dbReference type="EMBL" id="BAAAFZ010000038">
    <property type="protein sequence ID" value="GAA0587144.1"/>
    <property type="molecule type" value="Genomic_DNA"/>
</dbReference>
<dbReference type="PANTHER" id="PTHR23513:SF11">
    <property type="entry name" value="STAPHYLOFERRIN A TRANSPORTER"/>
    <property type="match status" value="1"/>
</dbReference>
<evidence type="ECO:0000256" key="4">
    <source>
        <dbReference type="ARBA" id="ARBA00022692"/>
    </source>
</evidence>
<feature type="transmembrane region" description="Helical" evidence="7">
    <location>
        <begin position="51"/>
        <end position="76"/>
    </location>
</feature>
<dbReference type="PANTHER" id="PTHR23513">
    <property type="entry name" value="INTEGRAL MEMBRANE EFFLUX PROTEIN-RELATED"/>
    <property type="match status" value="1"/>
</dbReference>
<keyword evidence="4 7" id="KW-0812">Transmembrane</keyword>
<feature type="transmembrane region" description="Helical" evidence="7">
    <location>
        <begin position="353"/>
        <end position="375"/>
    </location>
</feature>
<feature type="transmembrane region" description="Helical" evidence="7">
    <location>
        <begin position="266"/>
        <end position="284"/>
    </location>
</feature>
<proteinExistence type="predicted"/>
<dbReference type="CDD" id="cd06173">
    <property type="entry name" value="MFS_MefA_like"/>
    <property type="match status" value="1"/>
</dbReference>
<evidence type="ECO:0000256" key="2">
    <source>
        <dbReference type="ARBA" id="ARBA00022448"/>
    </source>
</evidence>
<dbReference type="SUPFAM" id="SSF103473">
    <property type="entry name" value="MFS general substrate transporter"/>
    <property type="match status" value="1"/>
</dbReference>
<dbReference type="InterPro" id="IPR010290">
    <property type="entry name" value="TM_effector"/>
</dbReference>
<feature type="transmembrane region" description="Helical" evidence="7">
    <location>
        <begin position="97"/>
        <end position="126"/>
    </location>
</feature>
<keyword evidence="2" id="KW-0813">Transport</keyword>
<evidence type="ECO:0000256" key="7">
    <source>
        <dbReference type="SAM" id="Phobius"/>
    </source>
</evidence>